<comment type="caution">
    <text evidence="1">The sequence shown here is derived from an EMBL/GenBank/DDBJ whole genome shotgun (WGS) entry which is preliminary data.</text>
</comment>
<evidence type="ECO:0000313" key="1">
    <source>
        <dbReference type="EMBL" id="KAI9909314.1"/>
    </source>
</evidence>
<organism evidence="1 2">
    <name type="scientific">Peronosclerospora sorghi</name>
    <dbReference type="NCBI Taxonomy" id="230839"/>
    <lineage>
        <taxon>Eukaryota</taxon>
        <taxon>Sar</taxon>
        <taxon>Stramenopiles</taxon>
        <taxon>Oomycota</taxon>
        <taxon>Peronosporomycetes</taxon>
        <taxon>Peronosporales</taxon>
        <taxon>Peronosporaceae</taxon>
        <taxon>Peronosclerospora</taxon>
    </lineage>
</organism>
<accession>A0ACC0VS54</accession>
<evidence type="ECO:0000313" key="2">
    <source>
        <dbReference type="Proteomes" id="UP001163321"/>
    </source>
</evidence>
<sequence>MRETTEAFGFKRVEHSLSRPSRASHFHELRLHVFARFRLYLLQEHFRHHTHIHTRIHPHLHAHFRQASPIFSLAHRQAFLRPSCTAPGLPHLHSHELFETRGRQCSTTVFHPFRGRTHRDAPSPPHGYKRLCPRLILVRQDLEFPCCVEIRRRPFVAHADDAQGRAHEAQGKDAAETRMAHPTACKYTSSSSFMSWSDIFGPTCAKSAFVMFRSSHTLDAMTMAQNTMRRHVARWSYKRPRVAARSRSTYTSVRMIHSAFILASVKMRFIKAASLRAEGGPAWSDKVNDDDDLDARGDTNTANGGTGGRDEAAARSGRRAGTQGSYPVVVIHGPSLLATSSDKPWGGGPPHEARKADATLGEHTVPRQYVRTGVSSYDESINYVSKVSTSYLSSMKFGNPEDYKVDLQRETPYLHAYGVWGHVTLPRDVHVVRTKSYR</sequence>
<reference evidence="1 2" key="1">
    <citation type="journal article" date="2022" name="bioRxiv">
        <title>The genome of the oomycete Peronosclerospora sorghi, a cosmopolitan pathogen of maize and sorghum, is inflated with dispersed pseudogenes.</title>
        <authorList>
            <person name="Fletcher K."/>
            <person name="Martin F."/>
            <person name="Isakeit T."/>
            <person name="Cavanaugh K."/>
            <person name="Magill C."/>
            <person name="Michelmore R."/>
        </authorList>
    </citation>
    <scope>NUCLEOTIDE SEQUENCE [LARGE SCALE GENOMIC DNA]</scope>
    <source>
        <strain evidence="1">P6</strain>
    </source>
</reference>
<keyword evidence="2" id="KW-1185">Reference proteome</keyword>
<gene>
    <name evidence="1" type="ORF">PsorP6_015200</name>
</gene>
<dbReference type="EMBL" id="CM047586">
    <property type="protein sequence ID" value="KAI9909314.1"/>
    <property type="molecule type" value="Genomic_DNA"/>
</dbReference>
<protein>
    <submittedName>
        <fullName evidence="1">Uncharacterized protein</fullName>
    </submittedName>
</protein>
<dbReference type="Proteomes" id="UP001163321">
    <property type="component" value="Chromosome 7"/>
</dbReference>
<proteinExistence type="predicted"/>
<name>A0ACC0VS54_9STRA</name>